<dbReference type="AlphaFoldDB" id="A0A8J6K3X8"/>
<dbReference type="GO" id="GO:0003676">
    <property type="term" value="F:nucleic acid binding"/>
    <property type="evidence" value="ECO:0007669"/>
    <property type="project" value="InterPro"/>
</dbReference>
<dbReference type="Pfam" id="PF02536">
    <property type="entry name" value="mTERF"/>
    <property type="match status" value="1"/>
</dbReference>
<accession>A0A8J6K3X8</accession>
<organism evidence="4 5">
    <name type="scientific">Eleutherodactylus coqui</name>
    <name type="common">Puerto Rican coqui</name>
    <dbReference type="NCBI Taxonomy" id="57060"/>
    <lineage>
        <taxon>Eukaryota</taxon>
        <taxon>Metazoa</taxon>
        <taxon>Chordata</taxon>
        <taxon>Craniata</taxon>
        <taxon>Vertebrata</taxon>
        <taxon>Euteleostomi</taxon>
        <taxon>Amphibia</taxon>
        <taxon>Batrachia</taxon>
        <taxon>Anura</taxon>
        <taxon>Neobatrachia</taxon>
        <taxon>Hyloidea</taxon>
        <taxon>Eleutherodactylidae</taxon>
        <taxon>Eleutherodactylinae</taxon>
        <taxon>Eleutherodactylus</taxon>
        <taxon>Eleutherodactylus</taxon>
    </lineage>
</organism>
<dbReference type="Proteomes" id="UP000770717">
    <property type="component" value="Unassembled WGS sequence"/>
</dbReference>
<evidence type="ECO:0000256" key="1">
    <source>
        <dbReference type="ARBA" id="ARBA00007692"/>
    </source>
</evidence>
<keyword evidence="3" id="KW-0472">Membrane</keyword>
<feature type="transmembrane region" description="Helical" evidence="3">
    <location>
        <begin position="21"/>
        <end position="40"/>
    </location>
</feature>
<evidence type="ECO:0000256" key="2">
    <source>
        <dbReference type="ARBA" id="ARBA00022946"/>
    </source>
</evidence>
<dbReference type="Gene3D" id="1.25.70.10">
    <property type="entry name" value="Transcription termination factor 3, mitochondrial"/>
    <property type="match status" value="1"/>
</dbReference>
<dbReference type="InterPro" id="IPR003690">
    <property type="entry name" value="MTERF"/>
</dbReference>
<name>A0A8J6K3X8_ELECQ</name>
<keyword evidence="3" id="KW-0812">Transmembrane</keyword>
<protein>
    <submittedName>
        <fullName evidence="4">Uncharacterized protein</fullName>
    </submittedName>
</protein>
<keyword evidence="2" id="KW-0809">Transit peptide</keyword>
<dbReference type="EMBL" id="WNTK01000008">
    <property type="protein sequence ID" value="KAG9478777.1"/>
    <property type="molecule type" value="Genomic_DNA"/>
</dbReference>
<evidence type="ECO:0000313" key="4">
    <source>
        <dbReference type="EMBL" id="KAG9478777.1"/>
    </source>
</evidence>
<comment type="caution">
    <text evidence="4">The sequence shown here is derived from an EMBL/GenBank/DDBJ whole genome shotgun (WGS) entry which is preliminary data.</text>
</comment>
<keyword evidence="5" id="KW-1185">Reference proteome</keyword>
<evidence type="ECO:0000256" key="3">
    <source>
        <dbReference type="SAM" id="Phobius"/>
    </source>
</evidence>
<dbReference type="InterPro" id="IPR038538">
    <property type="entry name" value="MTERF_sf"/>
</dbReference>
<dbReference type="GO" id="GO:0061668">
    <property type="term" value="P:mitochondrial ribosome assembly"/>
    <property type="evidence" value="ECO:0007669"/>
    <property type="project" value="TreeGrafter"/>
</dbReference>
<dbReference type="SMART" id="SM00733">
    <property type="entry name" value="Mterf"/>
    <property type="match status" value="3"/>
</dbReference>
<dbReference type="PANTHER" id="PTHR13068:SF194">
    <property type="entry name" value="TRANSCRIPTION TERMINATION FACTOR 3, MITOCHONDRIAL"/>
    <property type="match status" value="1"/>
</dbReference>
<keyword evidence="3" id="KW-1133">Transmembrane helix</keyword>
<dbReference type="PANTHER" id="PTHR13068">
    <property type="entry name" value="CGI-12 PROTEIN-RELATED"/>
    <property type="match status" value="1"/>
</dbReference>
<gene>
    <name evidence="4" type="ORF">GDO78_012437</name>
</gene>
<dbReference type="GO" id="GO:0006390">
    <property type="term" value="P:mitochondrial transcription"/>
    <property type="evidence" value="ECO:0007669"/>
    <property type="project" value="TreeGrafter"/>
</dbReference>
<dbReference type="GO" id="GO:0005739">
    <property type="term" value="C:mitochondrion"/>
    <property type="evidence" value="ECO:0007669"/>
    <property type="project" value="TreeGrafter"/>
</dbReference>
<comment type="similarity">
    <text evidence="1">Belongs to the mTERF family.</text>
</comment>
<evidence type="ECO:0000313" key="5">
    <source>
        <dbReference type="Proteomes" id="UP000770717"/>
    </source>
</evidence>
<reference evidence="4" key="1">
    <citation type="thesis" date="2020" institute="ProQuest LLC" country="789 East Eisenhower Parkway, Ann Arbor, MI, USA">
        <title>Comparative Genomics and Chromosome Evolution.</title>
        <authorList>
            <person name="Mudd A.B."/>
        </authorList>
    </citation>
    <scope>NUCLEOTIDE SEQUENCE</scope>
    <source>
        <strain evidence="4">HN-11 Male</strain>
        <tissue evidence="4">Kidney and liver</tissue>
    </source>
</reference>
<proteinExistence type="inferred from homology"/>
<sequence>MSPKIREAQNRSGKTRAYLSPVIFGVWGPVILVPWCWQLASSDIGCRVSYLSSKKFSRHAIARMISRAPYLLNFSVERLDNRLGFFQTQLGLSGEKVFELEFGFHKNEIQQIALKVPKMLAGSKKKLTEVFDYVHNTMGIPHNLITNFPQVFNTSLLKLKERHEFLTLLGRAIYDPTQPNYVSLDKLVSKTDQSFCEDVAKTSMQDFEQFLKNM</sequence>
<dbReference type="OrthoDB" id="637682at2759"/>